<dbReference type="EMBL" id="KB445796">
    <property type="protein sequence ID" value="EMD37459.1"/>
    <property type="molecule type" value="Genomic_DNA"/>
</dbReference>
<dbReference type="AlphaFoldDB" id="M2PM71"/>
<evidence type="ECO:0000313" key="2">
    <source>
        <dbReference type="Proteomes" id="UP000016930"/>
    </source>
</evidence>
<name>M2PM71_CERS8</name>
<gene>
    <name evidence="1" type="ORF">CERSUDRAFT_105439</name>
</gene>
<sequence length="77" mass="9483">MRAHRICETLIQPQEIFLPYVERGYLRVISSLRLVRPAYHYQADRRFDRKFFKLTGVLLERCRRVYTISSYHRRSHI</sequence>
<dbReference type="HOGENOM" id="CLU_2637844_0_0_1"/>
<reference evidence="1 2" key="1">
    <citation type="journal article" date="2012" name="Proc. Natl. Acad. Sci. U.S.A.">
        <title>Comparative genomics of Ceriporiopsis subvermispora and Phanerochaete chrysosporium provide insight into selective ligninolysis.</title>
        <authorList>
            <person name="Fernandez-Fueyo E."/>
            <person name="Ruiz-Duenas F.J."/>
            <person name="Ferreira P."/>
            <person name="Floudas D."/>
            <person name="Hibbett D.S."/>
            <person name="Canessa P."/>
            <person name="Larrondo L.F."/>
            <person name="James T.Y."/>
            <person name="Seelenfreund D."/>
            <person name="Lobos S."/>
            <person name="Polanco R."/>
            <person name="Tello M."/>
            <person name="Honda Y."/>
            <person name="Watanabe T."/>
            <person name="Watanabe T."/>
            <person name="Ryu J.S."/>
            <person name="Kubicek C.P."/>
            <person name="Schmoll M."/>
            <person name="Gaskell J."/>
            <person name="Hammel K.E."/>
            <person name="St John F.J."/>
            <person name="Vanden Wymelenberg A."/>
            <person name="Sabat G."/>
            <person name="Splinter BonDurant S."/>
            <person name="Syed K."/>
            <person name="Yadav J.S."/>
            <person name="Doddapaneni H."/>
            <person name="Subramanian V."/>
            <person name="Lavin J.L."/>
            <person name="Oguiza J.A."/>
            <person name="Perez G."/>
            <person name="Pisabarro A.G."/>
            <person name="Ramirez L."/>
            <person name="Santoyo F."/>
            <person name="Master E."/>
            <person name="Coutinho P.M."/>
            <person name="Henrissat B."/>
            <person name="Lombard V."/>
            <person name="Magnuson J.K."/>
            <person name="Kuees U."/>
            <person name="Hori C."/>
            <person name="Igarashi K."/>
            <person name="Samejima M."/>
            <person name="Held B.W."/>
            <person name="Barry K.W."/>
            <person name="LaButti K.M."/>
            <person name="Lapidus A."/>
            <person name="Lindquist E.A."/>
            <person name="Lucas S.M."/>
            <person name="Riley R."/>
            <person name="Salamov A.A."/>
            <person name="Hoffmeister D."/>
            <person name="Schwenk D."/>
            <person name="Hadar Y."/>
            <person name="Yarden O."/>
            <person name="de Vries R.P."/>
            <person name="Wiebenga A."/>
            <person name="Stenlid J."/>
            <person name="Eastwood D."/>
            <person name="Grigoriev I.V."/>
            <person name="Berka R.M."/>
            <person name="Blanchette R.A."/>
            <person name="Kersten P."/>
            <person name="Martinez A.T."/>
            <person name="Vicuna R."/>
            <person name="Cullen D."/>
        </authorList>
    </citation>
    <scope>NUCLEOTIDE SEQUENCE [LARGE SCALE GENOMIC DNA]</scope>
    <source>
        <strain evidence="1 2">B</strain>
    </source>
</reference>
<evidence type="ECO:0000313" key="1">
    <source>
        <dbReference type="EMBL" id="EMD37459.1"/>
    </source>
</evidence>
<protein>
    <submittedName>
        <fullName evidence="1">Uncharacterized protein</fullName>
    </submittedName>
</protein>
<keyword evidence="2" id="KW-1185">Reference proteome</keyword>
<dbReference type="Proteomes" id="UP000016930">
    <property type="component" value="Unassembled WGS sequence"/>
</dbReference>
<organism evidence="1 2">
    <name type="scientific">Ceriporiopsis subvermispora (strain B)</name>
    <name type="common">White-rot fungus</name>
    <name type="synonym">Gelatoporia subvermispora</name>
    <dbReference type="NCBI Taxonomy" id="914234"/>
    <lineage>
        <taxon>Eukaryota</taxon>
        <taxon>Fungi</taxon>
        <taxon>Dikarya</taxon>
        <taxon>Basidiomycota</taxon>
        <taxon>Agaricomycotina</taxon>
        <taxon>Agaricomycetes</taxon>
        <taxon>Polyporales</taxon>
        <taxon>Gelatoporiaceae</taxon>
        <taxon>Gelatoporia</taxon>
    </lineage>
</organism>
<proteinExistence type="predicted"/>
<accession>M2PM71</accession>